<feature type="transmembrane region" description="Helical" evidence="10">
    <location>
        <begin position="324"/>
        <end position="345"/>
    </location>
</feature>
<evidence type="ECO:0000256" key="6">
    <source>
        <dbReference type="ARBA" id="ARBA00022989"/>
    </source>
</evidence>
<dbReference type="Gene3D" id="3.30.565.10">
    <property type="entry name" value="Histidine kinase-like ATPase, C-terminal domain"/>
    <property type="match status" value="1"/>
</dbReference>
<organism evidence="14 15">
    <name type="scientific">Candidatus Methylobacter oryzae</name>
    <dbReference type="NCBI Taxonomy" id="2497749"/>
    <lineage>
        <taxon>Bacteria</taxon>
        <taxon>Pseudomonadati</taxon>
        <taxon>Pseudomonadota</taxon>
        <taxon>Gammaproteobacteria</taxon>
        <taxon>Methylococcales</taxon>
        <taxon>Methylococcaceae</taxon>
        <taxon>Methylobacter</taxon>
    </lineage>
</organism>
<dbReference type="Gene3D" id="3.40.50.2300">
    <property type="match status" value="1"/>
</dbReference>
<dbReference type="InterPro" id="IPR011006">
    <property type="entry name" value="CheY-like_superfamily"/>
</dbReference>
<evidence type="ECO:0000256" key="7">
    <source>
        <dbReference type="ARBA" id="ARBA00023136"/>
    </source>
</evidence>
<dbReference type="Pfam" id="PF00512">
    <property type="entry name" value="HisKA"/>
    <property type="match status" value="1"/>
</dbReference>
<dbReference type="CDD" id="cd00156">
    <property type="entry name" value="REC"/>
    <property type="match status" value="1"/>
</dbReference>
<dbReference type="InterPro" id="IPR005467">
    <property type="entry name" value="His_kinase_dom"/>
</dbReference>
<dbReference type="EMBL" id="RYFG02000010">
    <property type="protein sequence ID" value="TRX02636.1"/>
    <property type="molecule type" value="Genomic_DNA"/>
</dbReference>
<dbReference type="InterPro" id="IPR003594">
    <property type="entry name" value="HATPase_dom"/>
</dbReference>
<accession>A0ABY3CG05</accession>
<dbReference type="SMART" id="SM01079">
    <property type="entry name" value="CHASE"/>
    <property type="match status" value="1"/>
</dbReference>
<dbReference type="RefSeq" id="WP_127027104.1">
    <property type="nucleotide sequence ID" value="NZ_RYFG02000010.1"/>
</dbReference>
<keyword evidence="15" id="KW-1185">Reference proteome</keyword>
<dbReference type="EC" id="2.7.13.3" evidence="3"/>
<evidence type="ECO:0000256" key="1">
    <source>
        <dbReference type="ARBA" id="ARBA00000085"/>
    </source>
</evidence>
<dbReference type="InterPro" id="IPR001789">
    <property type="entry name" value="Sig_transdc_resp-reg_receiver"/>
</dbReference>
<evidence type="ECO:0000256" key="5">
    <source>
        <dbReference type="ARBA" id="ARBA00022692"/>
    </source>
</evidence>
<feature type="domain" description="CHASE" evidence="13">
    <location>
        <begin position="144"/>
        <end position="309"/>
    </location>
</feature>
<comment type="catalytic activity">
    <reaction evidence="1">
        <text>ATP + protein L-histidine = ADP + protein N-phospho-L-histidine.</text>
        <dbReference type="EC" id="2.7.13.3"/>
    </reaction>
</comment>
<evidence type="ECO:0000256" key="4">
    <source>
        <dbReference type="ARBA" id="ARBA00022553"/>
    </source>
</evidence>
<protein>
    <recommendedName>
        <fullName evidence="3">histidine kinase</fullName>
        <ecNumber evidence="3">2.7.13.3</ecNumber>
    </recommendedName>
</protein>
<dbReference type="SMART" id="SM00387">
    <property type="entry name" value="HATPase_c"/>
    <property type="match status" value="1"/>
</dbReference>
<dbReference type="SMART" id="SM00448">
    <property type="entry name" value="REC"/>
    <property type="match status" value="1"/>
</dbReference>
<evidence type="ECO:0000313" key="14">
    <source>
        <dbReference type="EMBL" id="TRX02636.1"/>
    </source>
</evidence>
<dbReference type="InterPro" id="IPR042240">
    <property type="entry name" value="CHASE_sf"/>
</dbReference>
<dbReference type="Pfam" id="PF00072">
    <property type="entry name" value="Response_reg"/>
    <property type="match status" value="1"/>
</dbReference>
<feature type="domain" description="Histidine kinase" evidence="11">
    <location>
        <begin position="399"/>
        <end position="638"/>
    </location>
</feature>
<dbReference type="InterPro" id="IPR004358">
    <property type="entry name" value="Sig_transdc_His_kin-like_C"/>
</dbReference>
<dbReference type="Pfam" id="PF03924">
    <property type="entry name" value="CHASE"/>
    <property type="match status" value="1"/>
</dbReference>
<keyword evidence="9" id="KW-0175">Coiled coil</keyword>
<keyword evidence="5 10" id="KW-0812">Transmembrane</keyword>
<keyword evidence="6 10" id="KW-1133">Transmembrane helix</keyword>
<dbReference type="PRINTS" id="PR00344">
    <property type="entry name" value="BCTRLSENSOR"/>
</dbReference>
<comment type="caution">
    <text evidence="14">The sequence shown here is derived from an EMBL/GenBank/DDBJ whole genome shotgun (WGS) entry which is preliminary data.</text>
</comment>
<name>A0ABY3CG05_9GAMM</name>
<sequence>MVLIKNIGMCNYFKRLFLAIVNWSPWFLLFIGFLITSFLAFSFKSMEDAKVQNQVSFIGKQIQTNVEACLDVHEEVLKGAVALFEASDNVDRQKWRSYTKQVKRDNNFKGFQGLGFALLIPSDQLPAHIAEVRRAGFPDYNVWPNGTRDIYTSVIYWEPFEEHSSKALGYDMRVEPEHQIAMEKARDGNKATFTGKVALISKSEQDVQPGVVIYVPVYRKNMPIDTVQQRRIALLGWVYSSFRIKDLMQGIKLIPNQENLRMKIFDGSGIASSALLYASDEDDFSYGDKFPADTLILHSYIGEREWTFQFFPITEYFISDYGKVALIAVSGSIITLLVFFLIYSYRNTQRNAELIADNLIAELRQSENRYHIAETEFSKMQKQLQQAHKMEILGQLTGGIAHDFNNILAIMLGYSNLALARCVTDKESTLARHLEETIKAGERARDLVSFMLTYSRAQTDNLVEVIDPLPLVKDALKMLSVTIPSSIKLQSQIDTEASYIRINSVELYQIIMNLIINARDSIETDNNGCIDIRLSNSSSGEAEEFCTSCKQSKRIALCRGKISDNYVSFSVTDNGCGISDDNFPLIFNPFFSTKDAGKGTGLGLSVVLSIVRRINGCIVVDSHVGGGTKVQVLLPAAYDSLVLPATAASSTVSGGKGARVLVVDDEIALAHYLGDLLEGEDYVVDVYTDSVKALNHFQANPQRIDAVIADQTMPNKSGIEIAGVMLALRPDLPIFLCSGNSSAINENDLRSIGIRRFFYKPVSATELLAALNEEIVHSAQATFSA</sequence>
<evidence type="ECO:0000256" key="2">
    <source>
        <dbReference type="ARBA" id="ARBA00004370"/>
    </source>
</evidence>
<gene>
    <name evidence="14" type="ORF">EKO24_002385</name>
</gene>
<evidence type="ECO:0000256" key="8">
    <source>
        <dbReference type="PROSITE-ProRule" id="PRU00169"/>
    </source>
</evidence>
<dbReference type="Gene3D" id="1.10.287.130">
    <property type="match status" value="1"/>
</dbReference>
<evidence type="ECO:0000256" key="3">
    <source>
        <dbReference type="ARBA" id="ARBA00012438"/>
    </source>
</evidence>
<dbReference type="Proteomes" id="UP000733744">
    <property type="component" value="Unassembled WGS sequence"/>
</dbReference>
<feature type="transmembrane region" description="Helical" evidence="10">
    <location>
        <begin position="23"/>
        <end position="43"/>
    </location>
</feature>
<feature type="coiled-coil region" evidence="9">
    <location>
        <begin position="349"/>
        <end position="383"/>
    </location>
</feature>
<evidence type="ECO:0000259" key="12">
    <source>
        <dbReference type="PROSITE" id="PS50110"/>
    </source>
</evidence>
<evidence type="ECO:0000259" key="11">
    <source>
        <dbReference type="PROSITE" id="PS50109"/>
    </source>
</evidence>
<dbReference type="PROSITE" id="PS50839">
    <property type="entry name" value="CHASE"/>
    <property type="match status" value="1"/>
</dbReference>
<feature type="domain" description="Response regulatory" evidence="12">
    <location>
        <begin position="659"/>
        <end position="775"/>
    </location>
</feature>
<dbReference type="PROSITE" id="PS50110">
    <property type="entry name" value="RESPONSE_REGULATORY"/>
    <property type="match status" value="1"/>
</dbReference>
<dbReference type="SMART" id="SM00388">
    <property type="entry name" value="HisKA"/>
    <property type="match status" value="1"/>
</dbReference>
<dbReference type="SUPFAM" id="SSF55874">
    <property type="entry name" value="ATPase domain of HSP90 chaperone/DNA topoisomerase II/histidine kinase"/>
    <property type="match status" value="1"/>
</dbReference>
<proteinExistence type="predicted"/>
<keyword evidence="7 10" id="KW-0472">Membrane</keyword>
<evidence type="ECO:0000256" key="10">
    <source>
        <dbReference type="SAM" id="Phobius"/>
    </source>
</evidence>
<dbReference type="InterPro" id="IPR036097">
    <property type="entry name" value="HisK_dim/P_sf"/>
</dbReference>
<comment type="subcellular location">
    <subcellularLocation>
        <location evidence="2">Membrane</location>
    </subcellularLocation>
</comment>
<keyword evidence="4 8" id="KW-0597">Phosphoprotein</keyword>
<dbReference type="PROSITE" id="PS50109">
    <property type="entry name" value="HIS_KIN"/>
    <property type="match status" value="1"/>
</dbReference>
<dbReference type="InterPro" id="IPR036890">
    <property type="entry name" value="HATPase_C_sf"/>
</dbReference>
<evidence type="ECO:0000256" key="9">
    <source>
        <dbReference type="SAM" id="Coils"/>
    </source>
</evidence>
<dbReference type="InterPro" id="IPR006189">
    <property type="entry name" value="CHASE_dom"/>
</dbReference>
<dbReference type="Pfam" id="PF02518">
    <property type="entry name" value="HATPase_c"/>
    <property type="match status" value="1"/>
</dbReference>
<feature type="modified residue" description="4-aspartylphosphate" evidence="8">
    <location>
        <position position="710"/>
    </location>
</feature>
<evidence type="ECO:0000259" key="13">
    <source>
        <dbReference type="PROSITE" id="PS50839"/>
    </source>
</evidence>
<dbReference type="Gene3D" id="3.30.450.350">
    <property type="entry name" value="CHASE domain"/>
    <property type="match status" value="1"/>
</dbReference>
<dbReference type="PANTHER" id="PTHR43065">
    <property type="entry name" value="SENSOR HISTIDINE KINASE"/>
    <property type="match status" value="1"/>
</dbReference>
<evidence type="ECO:0000313" key="15">
    <source>
        <dbReference type="Proteomes" id="UP000733744"/>
    </source>
</evidence>
<dbReference type="SUPFAM" id="SSF47384">
    <property type="entry name" value="Homodimeric domain of signal transducing histidine kinase"/>
    <property type="match status" value="1"/>
</dbReference>
<dbReference type="InterPro" id="IPR003661">
    <property type="entry name" value="HisK_dim/P_dom"/>
</dbReference>
<reference evidence="14 15" key="1">
    <citation type="journal article" date="2019" name="Antonie Van Leeuwenhoek">
        <title>Description of 'Ca. Methylobacter oryzae' KRF1, a novel species from the environmentally important Methylobacter clade 2.</title>
        <authorList>
            <person name="Khatri K."/>
            <person name="Mohite J.A."/>
            <person name="Pandit P.S."/>
            <person name="Bahulikar R."/>
            <person name="Rahalkar M.C."/>
        </authorList>
    </citation>
    <scope>NUCLEOTIDE SEQUENCE [LARGE SCALE GENOMIC DNA]</scope>
    <source>
        <strain evidence="14 15">KRF1</strain>
    </source>
</reference>
<dbReference type="SUPFAM" id="SSF52172">
    <property type="entry name" value="CheY-like"/>
    <property type="match status" value="1"/>
</dbReference>
<dbReference type="PANTHER" id="PTHR43065:SF42">
    <property type="entry name" value="TWO-COMPONENT SENSOR PPRA"/>
    <property type="match status" value="1"/>
</dbReference>